<evidence type="ECO:0000313" key="31">
    <source>
        <dbReference type="Proteomes" id="UP000281468"/>
    </source>
</evidence>
<evidence type="ECO:0000256" key="6">
    <source>
        <dbReference type="ARBA" id="ARBA00012214"/>
    </source>
</evidence>
<evidence type="ECO:0000256" key="27">
    <source>
        <dbReference type="SAM" id="MobiDB-lite"/>
    </source>
</evidence>
<keyword evidence="19" id="KW-0496">Mitochondrion</keyword>
<organism evidence="30 31">
    <name type="scientific">Hortaea werneckii</name>
    <name type="common">Black yeast</name>
    <name type="synonym">Cladosporium werneckii</name>
    <dbReference type="NCBI Taxonomy" id="91943"/>
    <lineage>
        <taxon>Eukaryota</taxon>
        <taxon>Fungi</taxon>
        <taxon>Dikarya</taxon>
        <taxon>Ascomycota</taxon>
        <taxon>Pezizomycotina</taxon>
        <taxon>Dothideomycetes</taxon>
        <taxon>Dothideomycetidae</taxon>
        <taxon>Mycosphaerellales</taxon>
        <taxon>Teratosphaeriaceae</taxon>
        <taxon>Hortaea</taxon>
    </lineage>
</organism>
<comment type="caution">
    <text evidence="30">The sequence shown here is derived from an EMBL/GenBank/DDBJ whole genome shotgun (WGS) entry which is preliminary data.</text>
</comment>
<evidence type="ECO:0000256" key="23">
    <source>
        <dbReference type="ARBA" id="ARBA00046701"/>
    </source>
</evidence>
<dbReference type="InterPro" id="IPR014042">
    <property type="entry name" value="Glutathione_synthase_a-hlx"/>
</dbReference>
<comment type="pathway">
    <text evidence="3">Sulfur metabolism; glutathione biosynthesis; glutathione from L-cysteine and L-glutamate: step 2/2.</text>
</comment>
<evidence type="ECO:0000256" key="14">
    <source>
        <dbReference type="ARBA" id="ARBA00022840"/>
    </source>
</evidence>
<evidence type="ECO:0000256" key="11">
    <source>
        <dbReference type="ARBA" id="ARBA00022723"/>
    </source>
</evidence>
<dbReference type="InterPro" id="IPR016185">
    <property type="entry name" value="PreATP-grasp_dom_sf"/>
</dbReference>
<evidence type="ECO:0000256" key="21">
    <source>
        <dbReference type="ARBA" id="ARBA00043036"/>
    </source>
</evidence>
<keyword evidence="17 28" id="KW-1133">Transmembrane helix</keyword>
<keyword evidence="11" id="KW-0479">Metal-binding</keyword>
<keyword evidence="16" id="KW-0809">Transit peptide</keyword>
<evidence type="ECO:0000256" key="28">
    <source>
        <dbReference type="SAM" id="Phobius"/>
    </source>
</evidence>
<feature type="region of interest" description="Disordered" evidence="27">
    <location>
        <begin position="881"/>
        <end position="909"/>
    </location>
</feature>
<dbReference type="GO" id="GO:0005743">
    <property type="term" value="C:mitochondrial inner membrane"/>
    <property type="evidence" value="ECO:0007669"/>
    <property type="project" value="UniProtKB-SubCell"/>
</dbReference>
<comment type="cofactor">
    <cofactor evidence="1">
        <name>Mg(2+)</name>
        <dbReference type="ChEBI" id="CHEBI:18420"/>
    </cofactor>
</comment>
<evidence type="ECO:0000256" key="22">
    <source>
        <dbReference type="ARBA" id="ARBA00046105"/>
    </source>
</evidence>
<feature type="region of interest" description="Disordered" evidence="27">
    <location>
        <begin position="462"/>
        <end position="489"/>
    </location>
</feature>
<dbReference type="InterPro" id="IPR004887">
    <property type="entry name" value="GSH_synth_subst-bd"/>
</dbReference>
<dbReference type="Gene3D" id="3.30.1490.50">
    <property type="match status" value="1"/>
</dbReference>
<dbReference type="AlphaFoldDB" id="A0A3M7HR73"/>
<dbReference type="SUPFAM" id="SSF56059">
    <property type="entry name" value="Glutathione synthetase ATP-binding domain-like"/>
    <property type="match status" value="1"/>
</dbReference>
<evidence type="ECO:0000256" key="17">
    <source>
        <dbReference type="ARBA" id="ARBA00022989"/>
    </source>
</evidence>
<dbReference type="SUPFAM" id="SSF52440">
    <property type="entry name" value="PreATP-grasp domain"/>
    <property type="match status" value="1"/>
</dbReference>
<keyword evidence="13" id="KW-0999">Mitochondrion inner membrane</keyword>
<comment type="similarity">
    <text evidence="5">Belongs to the eukaryotic GSH synthase family.</text>
</comment>
<dbReference type="Proteomes" id="UP000281468">
    <property type="component" value="Unassembled WGS sequence"/>
</dbReference>
<dbReference type="PANTHER" id="PTHR11130:SF0">
    <property type="entry name" value="GLUTATHIONE SYNTHETASE"/>
    <property type="match status" value="1"/>
</dbReference>
<comment type="similarity">
    <text evidence="4">Belongs to the CorA metal ion transporter (MIT) (TC 1.A.35) family.</text>
</comment>
<dbReference type="GO" id="GO:0046872">
    <property type="term" value="F:metal ion binding"/>
    <property type="evidence" value="ECO:0007669"/>
    <property type="project" value="UniProtKB-KW"/>
</dbReference>
<evidence type="ECO:0000256" key="2">
    <source>
        <dbReference type="ARBA" id="ARBA00004448"/>
    </source>
</evidence>
<keyword evidence="7" id="KW-0813">Transport</keyword>
<keyword evidence="12" id="KW-0547">Nucleotide-binding</keyword>
<sequence length="956" mass="106696">MNTLYLSIASNVEWLEAVIAPLLEHDDFTRTLWYIFRQVRDAGGGSDIAAGIFRSDYMLHLPAPSSSEGTAGLKQVEMNTFSCAGACHAENVVNMHRHLAKVAHASKPIGKKSLPNLAEATENTDGIVRTLQAAHEAYDSPPTDRQTCILMVVQPWNFNVADERPIEYGLWAGEVPCYRCEWPDVLSSTRLLDNGMLLYTPTTTSGMEIEVSVVYYRAGYDETEYLTDLGRQTRLQLEMSKAIKCPDVLGHLAGIKRVQQALAEPDNVKRFLSQEQAKDVQSVFMSLQNLSTLATELEASGKALDEDTVRDQVLKPNLEGGGHNFYGTEILDHLHRVQRREWCKFTVMQRIEPPPLNGLLLLDGGVYQGPVVSELGVLGGVVWRRSANGDSEIIRNEMAGFSFKTKPKGVNQLNVAKMRAGRSPLPSQPSSSARDESRSWLPRAFDQPFALPTIPARYPAPEAFTPSLLDRPGESIPNDDGTSILEPDLSRDHSHVGLDAISHPHSSPDAVSVFVLVITRVFHREPKAAAAIISLFFHLPSGRKIKPSNELKLRCTEFDENGNVTLVNGEFRKSELIAKYSLLPRDLRKIDSSVLPHILVRPSAILINLLHLKCLIKHNRVLVFDVYGSTDSYAQSLFMYDLEGKLRTKQASTPAGAVGGNLPYEFRALEAVLISVTQGLESEFEGVREPVVRVLRELEEDIDRDKLRHLLIYSKKLGTFEQKARLVRDAIDDLLEADDDLAAMYLTEKAHDREREEDNHEEVELLLESYHKVADEIVQVSSNLTSAIRNTEEIVRAILDANRNSLMLLEIKFSIATLGISVGMFIAALYGMNLENFIEETNYGFGAVTVVSAVLSWVAWRFGLARLRKVQRLSMWGEGSSANKRERVGQGRGGRGSWRDVEGPRGQPVIAQRGLGQAVEGIKHADRMRAWKETHKTLHDMHKDPRAGPPVLYQRR</sequence>
<evidence type="ECO:0000256" key="19">
    <source>
        <dbReference type="ARBA" id="ARBA00023128"/>
    </source>
</evidence>
<feature type="region of interest" description="Disordered" evidence="27">
    <location>
        <begin position="419"/>
        <end position="438"/>
    </location>
</feature>
<evidence type="ECO:0000256" key="18">
    <source>
        <dbReference type="ARBA" id="ARBA00023065"/>
    </source>
</evidence>
<keyword evidence="8" id="KW-0436">Ligase</keyword>
<dbReference type="Gene3D" id="3.30.1490.80">
    <property type="match status" value="1"/>
</dbReference>
<evidence type="ECO:0000256" key="8">
    <source>
        <dbReference type="ARBA" id="ARBA00022598"/>
    </source>
</evidence>
<dbReference type="EMBL" id="QWIQ01000024">
    <property type="protein sequence ID" value="RMZ15769.1"/>
    <property type="molecule type" value="Genomic_DNA"/>
</dbReference>
<evidence type="ECO:0000256" key="24">
    <source>
        <dbReference type="ARBA" id="ARBA00071347"/>
    </source>
</evidence>
<dbReference type="FunFam" id="2.40.128.330:FF:000002">
    <property type="entry name" value="Inner membrane magnesium transporter mrs2"/>
    <property type="match status" value="1"/>
</dbReference>
<dbReference type="Gene3D" id="1.10.1080.10">
    <property type="entry name" value="Glutathione Synthetase, Chain A, domain 3"/>
    <property type="match status" value="1"/>
</dbReference>
<dbReference type="GO" id="GO:0045016">
    <property type="term" value="P:mitochondrial magnesium ion transmembrane transport"/>
    <property type="evidence" value="ECO:0007669"/>
    <property type="project" value="UniProtKB-ARBA"/>
</dbReference>
<protein>
    <recommendedName>
        <fullName evidence="24">Mitochondrial inner membrane magnesium transporter MRS2</fullName>
        <ecNumber evidence="6">6.3.2.3</ecNumber>
    </recommendedName>
    <alternativeName>
        <fullName evidence="25">Mitochondrial inner membrane magnesium transporter mrs2</fullName>
    </alternativeName>
    <alternativeName>
        <fullName evidence="21 26">RNA-splicing protein MRS2</fullName>
    </alternativeName>
</protein>
<evidence type="ECO:0000256" key="10">
    <source>
        <dbReference type="ARBA" id="ARBA00022692"/>
    </source>
</evidence>
<proteinExistence type="inferred from homology"/>
<dbReference type="GO" id="GO:0005829">
    <property type="term" value="C:cytosol"/>
    <property type="evidence" value="ECO:0007669"/>
    <property type="project" value="TreeGrafter"/>
</dbReference>
<evidence type="ECO:0000256" key="1">
    <source>
        <dbReference type="ARBA" id="ARBA00001946"/>
    </source>
</evidence>
<dbReference type="InterPro" id="IPR039204">
    <property type="entry name" value="MRS2-like"/>
</dbReference>
<evidence type="ECO:0000256" key="15">
    <source>
        <dbReference type="ARBA" id="ARBA00022842"/>
    </source>
</evidence>
<keyword evidence="10 28" id="KW-0812">Transmembrane</keyword>
<evidence type="ECO:0000256" key="20">
    <source>
        <dbReference type="ARBA" id="ARBA00023136"/>
    </source>
</evidence>
<feature type="transmembrane region" description="Helical" evidence="28">
    <location>
        <begin position="813"/>
        <end position="831"/>
    </location>
</feature>
<dbReference type="GO" id="GO:0005524">
    <property type="term" value="F:ATP binding"/>
    <property type="evidence" value="ECO:0007669"/>
    <property type="project" value="UniProtKB-KW"/>
</dbReference>
<dbReference type="Gene3D" id="3.40.50.1760">
    <property type="entry name" value="Glutathione synthase, substrate-binding domain superfamily, eukaryotic"/>
    <property type="match status" value="1"/>
</dbReference>
<accession>A0A3M7HR73</accession>
<feature type="domain" description="Glutathione synthase substrate-binding" evidence="29">
    <location>
        <begin position="147"/>
        <end position="253"/>
    </location>
</feature>
<evidence type="ECO:0000256" key="16">
    <source>
        <dbReference type="ARBA" id="ARBA00022946"/>
    </source>
</evidence>
<dbReference type="FunFam" id="1.20.58.340:FF:000005">
    <property type="entry name" value="Inner membrane magnesium transporter MRS2"/>
    <property type="match status" value="1"/>
</dbReference>
<dbReference type="GO" id="GO:0043295">
    <property type="term" value="F:glutathione binding"/>
    <property type="evidence" value="ECO:0007669"/>
    <property type="project" value="TreeGrafter"/>
</dbReference>
<dbReference type="Pfam" id="PF03917">
    <property type="entry name" value="GSH_synth_ATP"/>
    <property type="match status" value="1"/>
</dbReference>
<evidence type="ECO:0000313" key="30">
    <source>
        <dbReference type="EMBL" id="RMZ15769.1"/>
    </source>
</evidence>
<reference evidence="30 31" key="1">
    <citation type="journal article" date="2018" name="BMC Genomics">
        <title>Genomic evidence for intraspecific hybridization in a clonal and extremely halotolerant yeast.</title>
        <authorList>
            <person name="Gostincar C."/>
            <person name="Stajich J.E."/>
            <person name="Zupancic J."/>
            <person name="Zalar P."/>
            <person name="Gunde-Cimerman N."/>
        </authorList>
    </citation>
    <scope>NUCLEOTIDE SEQUENCE [LARGE SCALE GENOMIC DNA]</scope>
    <source>
        <strain evidence="30 31">EXF-171</strain>
    </source>
</reference>
<evidence type="ECO:0000256" key="25">
    <source>
        <dbReference type="ARBA" id="ARBA00072872"/>
    </source>
</evidence>
<keyword evidence="20 28" id="KW-0472">Membrane</keyword>
<feature type="transmembrane region" description="Helical" evidence="28">
    <location>
        <begin position="843"/>
        <end position="864"/>
    </location>
</feature>
<keyword evidence="14" id="KW-0067">ATP-binding</keyword>
<dbReference type="PANTHER" id="PTHR11130">
    <property type="entry name" value="GLUTATHIONE SYNTHETASE"/>
    <property type="match status" value="1"/>
</dbReference>
<dbReference type="Gene3D" id="2.40.128.330">
    <property type="match status" value="1"/>
</dbReference>
<dbReference type="Pfam" id="PF22099">
    <property type="entry name" value="MRS2-like"/>
    <property type="match status" value="1"/>
</dbReference>
<evidence type="ECO:0000256" key="12">
    <source>
        <dbReference type="ARBA" id="ARBA00022741"/>
    </source>
</evidence>
<keyword evidence="15" id="KW-0460">Magnesium</keyword>
<comment type="function">
    <text evidence="22">High-conductance magnesium-selective channel that mediates the influx of magnesium into the mitochondrial matrix. Essential for the splicing of mRNA group II introns in mitochondria by affecting mitochondrial magnesium concentrations, which are critical for group II intron splicing. It also suppresses a variety of mitochondrial intron mutations and its absence may disturb the assembly of mitochondrial membrane complexes.</text>
</comment>
<evidence type="ECO:0000259" key="29">
    <source>
        <dbReference type="Pfam" id="PF03199"/>
    </source>
</evidence>
<comment type="subunit">
    <text evidence="23">Homopentamer. Forms homooligomers. Interacts with MFM1.</text>
</comment>
<evidence type="ECO:0000256" key="26">
    <source>
        <dbReference type="ARBA" id="ARBA00078518"/>
    </source>
</evidence>
<evidence type="ECO:0000256" key="9">
    <source>
        <dbReference type="ARBA" id="ARBA00022684"/>
    </source>
</evidence>
<dbReference type="InterPro" id="IPR037013">
    <property type="entry name" value="GSH-S_sub-bd_sf"/>
</dbReference>
<comment type="subcellular location">
    <subcellularLocation>
        <location evidence="2">Mitochondrion inner membrane</location>
        <topology evidence="2">Multi-pass membrane protein</topology>
    </subcellularLocation>
</comment>
<evidence type="ECO:0000256" key="7">
    <source>
        <dbReference type="ARBA" id="ARBA00022448"/>
    </source>
</evidence>
<dbReference type="InterPro" id="IPR014049">
    <property type="entry name" value="Glutathione_synthase_N_euk"/>
</dbReference>
<name>A0A3M7HR73_HORWE</name>
<dbReference type="GO" id="GO:0004363">
    <property type="term" value="F:glutathione synthase activity"/>
    <property type="evidence" value="ECO:0007669"/>
    <property type="project" value="UniProtKB-EC"/>
</dbReference>
<dbReference type="EC" id="6.3.2.3" evidence="6"/>
<dbReference type="GO" id="GO:0015095">
    <property type="term" value="F:magnesium ion transmembrane transporter activity"/>
    <property type="evidence" value="ECO:0007669"/>
    <property type="project" value="UniProtKB-ARBA"/>
</dbReference>
<keyword evidence="9" id="KW-0317">Glutathione biosynthesis</keyword>
<dbReference type="Gene3D" id="1.20.58.340">
    <property type="entry name" value="Magnesium transport protein CorA, transmembrane region"/>
    <property type="match status" value="1"/>
</dbReference>
<dbReference type="InterPro" id="IPR005615">
    <property type="entry name" value="Glutathione_synthase"/>
</dbReference>
<gene>
    <name evidence="30" type="ORF">D0862_01511</name>
</gene>
<dbReference type="Gene3D" id="3.30.470.20">
    <property type="entry name" value="ATP-grasp fold, B domain"/>
    <property type="match status" value="1"/>
</dbReference>
<dbReference type="UniPathway" id="UPA00142">
    <property type="reaction ID" value="UER00210"/>
</dbReference>
<evidence type="ECO:0000256" key="3">
    <source>
        <dbReference type="ARBA" id="ARBA00004965"/>
    </source>
</evidence>
<evidence type="ECO:0000256" key="5">
    <source>
        <dbReference type="ARBA" id="ARBA00010385"/>
    </source>
</evidence>
<evidence type="ECO:0000256" key="13">
    <source>
        <dbReference type="ARBA" id="ARBA00022792"/>
    </source>
</evidence>
<dbReference type="CDD" id="cd12823">
    <property type="entry name" value="Mrs2_Mfm1p-like"/>
    <property type="match status" value="1"/>
</dbReference>
<evidence type="ECO:0000256" key="4">
    <source>
        <dbReference type="ARBA" id="ARBA00009765"/>
    </source>
</evidence>
<dbReference type="Pfam" id="PF03199">
    <property type="entry name" value="GSH_synthase"/>
    <property type="match status" value="1"/>
</dbReference>
<keyword evidence="18" id="KW-0406">Ion transport</keyword>
<dbReference type="InterPro" id="IPR014709">
    <property type="entry name" value="Glutathione_synthase_C_euk"/>
</dbReference>